<keyword evidence="3" id="KW-1185">Reference proteome</keyword>
<keyword evidence="1" id="KW-0732">Signal</keyword>
<comment type="caution">
    <text evidence="2">The sequence shown here is derived from an EMBL/GenBank/DDBJ whole genome shotgun (WGS) entry which is preliminary data.</text>
</comment>
<reference evidence="2 3" key="1">
    <citation type="submission" date="2018-08" db="EMBL/GenBank/DDBJ databases">
        <title>Genomic Encyclopedia of Type Strains, Phase IV (KMG-IV): sequencing the most valuable type-strain genomes for metagenomic binning, comparative biology and taxonomic classification.</title>
        <authorList>
            <person name="Goeker M."/>
        </authorList>
    </citation>
    <scope>NUCLEOTIDE SEQUENCE [LARGE SCALE GENOMIC DNA]</scope>
    <source>
        <strain evidence="2 3">DSM 18841</strain>
    </source>
</reference>
<gene>
    <name evidence="2" type="ORF">C7448_101470</name>
</gene>
<dbReference type="PROSITE" id="PS51257">
    <property type="entry name" value="PROKAR_LIPOPROTEIN"/>
    <property type="match status" value="1"/>
</dbReference>
<evidence type="ECO:0008006" key="4">
    <source>
        <dbReference type="Google" id="ProtNLM"/>
    </source>
</evidence>
<dbReference type="Proteomes" id="UP000256884">
    <property type="component" value="Unassembled WGS sequence"/>
</dbReference>
<feature type="signal peptide" evidence="1">
    <location>
        <begin position="1"/>
        <end position="26"/>
    </location>
</feature>
<evidence type="ECO:0000256" key="1">
    <source>
        <dbReference type="SAM" id="SignalP"/>
    </source>
</evidence>
<accession>A0A3E0ICQ9</accession>
<dbReference type="AlphaFoldDB" id="A0A3E0ICQ9"/>
<dbReference type="GO" id="GO:0008237">
    <property type="term" value="F:metallopeptidase activity"/>
    <property type="evidence" value="ECO:0007669"/>
    <property type="project" value="InterPro"/>
</dbReference>
<proteinExistence type="predicted"/>
<feature type="chain" id="PRO_5017605332" description="Matrixin" evidence="1">
    <location>
        <begin position="27"/>
        <end position="215"/>
    </location>
</feature>
<dbReference type="RefSeq" id="WP_115899734.1">
    <property type="nucleotide sequence ID" value="NZ_QUNS01000001.1"/>
</dbReference>
<protein>
    <recommendedName>
        <fullName evidence="4">Matrixin</fullName>
    </recommendedName>
</protein>
<organism evidence="2 3">
    <name type="scientific">Tenacibaculum gallaicum</name>
    <dbReference type="NCBI Taxonomy" id="561505"/>
    <lineage>
        <taxon>Bacteria</taxon>
        <taxon>Pseudomonadati</taxon>
        <taxon>Bacteroidota</taxon>
        <taxon>Flavobacteriia</taxon>
        <taxon>Flavobacteriales</taxon>
        <taxon>Flavobacteriaceae</taxon>
        <taxon>Tenacibaculum</taxon>
    </lineage>
</organism>
<sequence>MKITSKISRKTIVTLSCMALFLISCSEEETLITDVEAKMDQSSVKLHSRGVSDGLASPESAVRIKYFIDSEMPVEWIEAIHKAALVWSNTTRSINMSPTSLKSNANFNFNFIEESPRYSSSPAGAEFPNENGDVGTKVDINSGYIPQLEQSVPVLTPKLREYILIHELGHVLGYTHFTNLSFMPPRFTEEEEKWSGMSEADIKLIRNDFPNIDPR</sequence>
<name>A0A3E0ICQ9_9FLAO</name>
<dbReference type="SUPFAM" id="SSF55486">
    <property type="entry name" value="Metalloproteases ('zincins'), catalytic domain"/>
    <property type="match status" value="1"/>
</dbReference>
<dbReference type="EMBL" id="QUNS01000001">
    <property type="protein sequence ID" value="REH56431.1"/>
    <property type="molecule type" value="Genomic_DNA"/>
</dbReference>
<evidence type="ECO:0000313" key="3">
    <source>
        <dbReference type="Proteomes" id="UP000256884"/>
    </source>
</evidence>
<dbReference type="Gene3D" id="3.40.390.10">
    <property type="entry name" value="Collagenase (Catalytic Domain)"/>
    <property type="match status" value="1"/>
</dbReference>
<dbReference type="InterPro" id="IPR024079">
    <property type="entry name" value="MetalloPept_cat_dom_sf"/>
</dbReference>
<evidence type="ECO:0000313" key="2">
    <source>
        <dbReference type="EMBL" id="REH56431.1"/>
    </source>
</evidence>
<dbReference type="OrthoDB" id="785995at2"/>